<dbReference type="NCBIfam" id="NF037995">
    <property type="entry name" value="TRAP_S1"/>
    <property type="match status" value="1"/>
</dbReference>
<dbReference type="InterPro" id="IPR018389">
    <property type="entry name" value="DctP_fam"/>
</dbReference>
<dbReference type="PANTHER" id="PTHR33376:SF4">
    <property type="entry name" value="SIALIC ACID-BINDING PERIPLASMIC PROTEIN SIAP"/>
    <property type="match status" value="1"/>
</dbReference>
<organism evidence="3 4">
    <name type="scientific">Phreatobacter cathodiphilus</name>
    <dbReference type="NCBI Taxonomy" id="1868589"/>
    <lineage>
        <taxon>Bacteria</taxon>
        <taxon>Pseudomonadati</taxon>
        <taxon>Pseudomonadota</taxon>
        <taxon>Alphaproteobacteria</taxon>
        <taxon>Hyphomicrobiales</taxon>
        <taxon>Phreatobacteraceae</taxon>
        <taxon>Phreatobacter</taxon>
    </lineage>
</organism>
<dbReference type="GO" id="GO:0055085">
    <property type="term" value="P:transmembrane transport"/>
    <property type="evidence" value="ECO:0007669"/>
    <property type="project" value="InterPro"/>
</dbReference>
<dbReference type="KEGG" id="phr:C6569_07955"/>
<accession>A0A2S0NAP0</accession>
<dbReference type="Gene3D" id="3.40.190.170">
    <property type="entry name" value="Bacterial extracellular solute-binding protein, family 7"/>
    <property type="match status" value="1"/>
</dbReference>
<name>A0A2S0NAP0_9HYPH</name>
<dbReference type="OrthoDB" id="9783941at2"/>
<feature type="signal peptide" evidence="2">
    <location>
        <begin position="1"/>
        <end position="25"/>
    </location>
</feature>
<dbReference type="Pfam" id="PF03480">
    <property type="entry name" value="DctP"/>
    <property type="match status" value="1"/>
</dbReference>
<evidence type="ECO:0000313" key="3">
    <source>
        <dbReference type="EMBL" id="AVO45003.1"/>
    </source>
</evidence>
<dbReference type="PROSITE" id="PS51318">
    <property type="entry name" value="TAT"/>
    <property type="match status" value="1"/>
</dbReference>
<dbReference type="AlphaFoldDB" id="A0A2S0NAP0"/>
<sequence>MFDRRQFVAGLAGTSLLAAPTVARAQAANWDLSTVWPDGNFHTINAKKFADEVKAATGGAVNITVKAGGQLGFKGPEHLRAVRDGLVPIADVLNIQQIGDEPILGAEGIPFLVGSVDELRIYHKHIRPVFERVVQNNNQKNLYIVPWPTQYLHLKVKADSLAGLAGQKVRCPDRGAQDMVNALGMTGVVIPWGETIPALASGAVQGVSTSAVSGVDGKFWEFLKYVYPTNHVWSCQMVNVNMDAWNKLPANHRASIEAVAKKLEPEFWATSVKADTDSLARLKQGGMEVVDIPAPMMADMRRRTASMVQDYIKRVPAAKGPIEAYLAEVKRS</sequence>
<feature type="chain" id="PRO_5015663854" evidence="2">
    <location>
        <begin position="26"/>
        <end position="332"/>
    </location>
</feature>
<dbReference type="Proteomes" id="UP000237889">
    <property type="component" value="Chromosome"/>
</dbReference>
<dbReference type="InterPro" id="IPR006311">
    <property type="entry name" value="TAT_signal"/>
</dbReference>
<dbReference type="InterPro" id="IPR038404">
    <property type="entry name" value="TRAP_DctP_sf"/>
</dbReference>
<gene>
    <name evidence="3" type="ORF">C6569_07955</name>
</gene>
<dbReference type="RefSeq" id="WP_106748344.1">
    <property type="nucleotide sequence ID" value="NZ_CP027668.1"/>
</dbReference>
<keyword evidence="1 2" id="KW-0732">Signal</keyword>
<evidence type="ECO:0000256" key="2">
    <source>
        <dbReference type="SAM" id="SignalP"/>
    </source>
</evidence>
<reference evidence="3 4" key="1">
    <citation type="submission" date="2018-03" db="EMBL/GenBank/DDBJ databases">
        <title>Genome sequencing of Phreatobacter sp.</title>
        <authorList>
            <person name="Kim S.-J."/>
            <person name="Heo J."/>
            <person name="Kwon S.-W."/>
        </authorList>
    </citation>
    <scope>NUCLEOTIDE SEQUENCE [LARGE SCALE GENOMIC DNA]</scope>
    <source>
        <strain evidence="3 4">S-12</strain>
    </source>
</reference>
<evidence type="ECO:0000256" key="1">
    <source>
        <dbReference type="ARBA" id="ARBA00022729"/>
    </source>
</evidence>
<proteinExistence type="predicted"/>
<keyword evidence="4" id="KW-1185">Reference proteome</keyword>
<dbReference type="PANTHER" id="PTHR33376">
    <property type="match status" value="1"/>
</dbReference>
<protein>
    <submittedName>
        <fullName evidence="3">C4-dicarboxylate ABC transporter substrate-binding protein</fullName>
    </submittedName>
</protein>
<dbReference type="CDD" id="cd13602">
    <property type="entry name" value="PBP2_TRAP_BpDctp6_7"/>
    <property type="match status" value="1"/>
</dbReference>
<dbReference type="EMBL" id="CP027668">
    <property type="protein sequence ID" value="AVO45003.1"/>
    <property type="molecule type" value="Genomic_DNA"/>
</dbReference>
<evidence type="ECO:0000313" key="4">
    <source>
        <dbReference type="Proteomes" id="UP000237889"/>
    </source>
</evidence>